<evidence type="ECO:0000256" key="3">
    <source>
        <dbReference type="ARBA" id="ARBA00022526"/>
    </source>
</evidence>
<evidence type="ECO:0000259" key="9">
    <source>
        <dbReference type="PROSITE" id="PS50222"/>
    </source>
</evidence>
<evidence type="ECO:0000313" key="10">
    <source>
        <dbReference type="EMBL" id="CAE0705808.1"/>
    </source>
</evidence>
<dbReference type="PRINTS" id="PR00079">
    <property type="entry name" value="G6PDHDRGNASE"/>
</dbReference>
<dbReference type="EMBL" id="CAKKNE010000003">
    <property type="protein sequence ID" value="CAH0371286.1"/>
    <property type="molecule type" value="Genomic_DNA"/>
</dbReference>
<dbReference type="GO" id="GO:0005509">
    <property type="term" value="F:calcium ion binding"/>
    <property type="evidence" value="ECO:0007669"/>
    <property type="project" value="InterPro"/>
</dbReference>
<dbReference type="PANTHER" id="PTHR23429">
    <property type="entry name" value="GLUCOSE-6-PHOSPHATE 1-DEHYDROGENASE G6PD"/>
    <property type="match status" value="1"/>
</dbReference>
<dbReference type="Gene3D" id="1.10.238.10">
    <property type="entry name" value="EF-hand"/>
    <property type="match status" value="1"/>
</dbReference>
<dbReference type="InterPro" id="IPR011992">
    <property type="entry name" value="EF-hand-dom_pair"/>
</dbReference>
<dbReference type="InterPro" id="IPR019796">
    <property type="entry name" value="G6P_DH_AS"/>
</dbReference>
<dbReference type="InterPro" id="IPR002048">
    <property type="entry name" value="EF_hand_dom"/>
</dbReference>
<organism evidence="10">
    <name type="scientific">Pelagomonas calceolata</name>
    <dbReference type="NCBI Taxonomy" id="35677"/>
    <lineage>
        <taxon>Eukaryota</taxon>
        <taxon>Sar</taxon>
        <taxon>Stramenopiles</taxon>
        <taxon>Ochrophyta</taxon>
        <taxon>Pelagophyceae</taxon>
        <taxon>Pelagomonadales</taxon>
        <taxon>Pelagomonadaceae</taxon>
        <taxon>Pelagomonas</taxon>
    </lineage>
</organism>
<dbReference type="OrthoDB" id="60984at2759"/>
<comment type="pathway">
    <text evidence="1 7">Carbohydrate degradation; pentose phosphate pathway; D-ribulose 5-phosphate from D-glucose 6-phosphate (oxidative stage): step 1/3.</text>
</comment>
<dbReference type="PROSITE" id="PS00069">
    <property type="entry name" value="G6P_DEHYDROGENASE"/>
    <property type="match status" value="1"/>
</dbReference>
<comment type="catalytic activity">
    <reaction evidence="7">
        <text>D-glucose 6-phosphate + NADP(+) = 6-phospho-D-glucono-1,5-lactone + NADPH + H(+)</text>
        <dbReference type="Rhea" id="RHEA:15841"/>
        <dbReference type="ChEBI" id="CHEBI:15378"/>
        <dbReference type="ChEBI" id="CHEBI:57783"/>
        <dbReference type="ChEBI" id="CHEBI:57955"/>
        <dbReference type="ChEBI" id="CHEBI:58349"/>
        <dbReference type="ChEBI" id="CHEBI:61548"/>
        <dbReference type="EC" id="1.1.1.49"/>
    </reaction>
</comment>
<keyword evidence="5 7" id="KW-0560">Oxidoreductase</keyword>
<dbReference type="InterPro" id="IPR022675">
    <property type="entry name" value="G6P_DH_C"/>
</dbReference>
<reference evidence="11" key="2">
    <citation type="submission" date="2021-11" db="EMBL/GenBank/DDBJ databases">
        <authorList>
            <consortium name="Genoscope - CEA"/>
            <person name="William W."/>
        </authorList>
    </citation>
    <scope>NUCLEOTIDE SEQUENCE</scope>
</reference>
<feature type="compositionally biased region" description="Polar residues" evidence="8">
    <location>
        <begin position="10"/>
        <end position="35"/>
    </location>
</feature>
<dbReference type="InterPro" id="IPR022674">
    <property type="entry name" value="G6P_DH_NAD-bd"/>
</dbReference>
<keyword evidence="3 7" id="KW-0313">Glucose metabolism</keyword>
<dbReference type="Proteomes" id="UP000789595">
    <property type="component" value="Unassembled WGS sequence"/>
</dbReference>
<dbReference type="GO" id="GO:0050661">
    <property type="term" value="F:NADP binding"/>
    <property type="evidence" value="ECO:0007669"/>
    <property type="project" value="InterPro"/>
</dbReference>
<dbReference type="PANTHER" id="PTHR23429:SF0">
    <property type="entry name" value="GLUCOSE-6-PHOSPHATE 1-DEHYDROGENASE"/>
    <property type="match status" value="1"/>
</dbReference>
<keyword evidence="4 7" id="KW-0521">NADP</keyword>
<dbReference type="SUPFAM" id="SSF55347">
    <property type="entry name" value="Glyceraldehyde-3-phosphate dehydrogenase-like, C-terminal domain"/>
    <property type="match status" value="1"/>
</dbReference>
<protein>
    <recommendedName>
        <fullName evidence="7">Glucose-6-phosphate 1-dehydrogenase</fullName>
        <ecNumber evidence="7">1.1.1.49</ecNumber>
    </recommendedName>
</protein>
<dbReference type="GO" id="GO:0004345">
    <property type="term" value="F:glucose-6-phosphate dehydrogenase activity"/>
    <property type="evidence" value="ECO:0007669"/>
    <property type="project" value="UniProtKB-EC"/>
</dbReference>
<dbReference type="Gene3D" id="3.30.360.10">
    <property type="entry name" value="Dihydrodipicolinate Reductase, domain 2"/>
    <property type="match status" value="1"/>
</dbReference>
<keyword evidence="6 7" id="KW-0119">Carbohydrate metabolism</keyword>
<evidence type="ECO:0000256" key="5">
    <source>
        <dbReference type="ARBA" id="ARBA00023002"/>
    </source>
</evidence>
<dbReference type="Gene3D" id="3.40.50.720">
    <property type="entry name" value="NAD(P)-binding Rossmann-like Domain"/>
    <property type="match status" value="1"/>
</dbReference>
<evidence type="ECO:0000256" key="1">
    <source>
        <dbReference type="ARBA" id="ARBA00004937"/>
    </source>
</evidence>
<keyword evidence="12" id="KW-1185">Reference proteome</keyword>
<comment type="function">
    <text evidence="7">Catalyzes the rate-limiting step of the oxidative pentose-phosphate pathway, which represents a route for the dissimilation of carbohydrates besides glycolysis.</text>
</comment>
<dbReference type="HAMAP" id="MF_00966">
    <property type="entry name" value="G6PD"/>
    <property type="match status" value="1"/>
</dbReference>
<evidence type="ECO:0000256" key="6">
    <source>
        <dbReference type="ARBA" id="ARBA00023277"/>
    </source>
</evidence>
<sequence>MAALAEKTLNKSTSQHLSPATRPSKSLSMEDTTSPRARAGSWDSVSTASGGFLPEIKSKPASIKETSSRRLTVVIFGATGDLAKKKLYPALYQLMLLGQLPRGDKIRIVGFGRRAVELQGFIKKQCANVKKDARLPFEDFASRLFFHGGGAYDKAPGFESLAVLLDELEQGLPTDRLFFLSVPPTVFGACAQHVSACCRAQAPKRWTRLIIEKPFGKDSDSFAELDASTSGSWSEDELFRIDHYLGKEVVLNLSTLRFANQLFEPTWNSKCIESVEITFKEDIGTQGRGGYFDGFGIIRDIMQNHLLQVLVLCAMEPPASDLPEDIQKAKVEVLKAMSIPSLDDAFLAQYTEDNFMSEPGYLEDPGVPDDSVTPTFAAIVLKINNERWKGVPFVVKAGKGLDERLAEVRVRYKSQPYNKLLVGPQAKNELVCRIQPDEALYLKTHTKKPGLEQEVEPTCMDMRYASTFGGSYLADAYERMFLNAAKGDSSLFVSSGELREAWRVFTPLLHAIDKTRPKPILYAFGERNPRGFRDWSLAHSGVKQRQSFMETLSGLSGDAGALRAYFDRYDADKDGTLRADEIRDLARSLYDGRDPPENTLRKFFHLARGFDLKDKITFQDFTYFARCARIAHKSKPRAYERDVCSEK</sequence>
<reference evidence="10" key="1">
    <citation type="submission" date="2021-01" db="EMBL/GenBank/DDBJ databases">
        <authorList>
            <person name="Corre E."/>
            <person name="Pelletier E."/>
            <person name="Niang G."/>
            <person name="Scheremetjew M."/>
            <person name="Finn R."/>
            <person name="Kale V."/>
            <person name="Holt S."/>
            <person name="Cochrane G."/>
            <person name="Meng A."/>
            <person name="Brown T."/>
            <person name="Cohen L."/>
        </authorList>
    </citation>
    <scope>NUCLEOTIDE SEQUENCE</scope>
    <source>
        <strain evidence="10">CCMP1756</strain>
    </source>
</reference>
<dbReference type="SUPFAM" id="SSF51735">
    <property type="entry name" value="NAD(P)-binding Rossmann-fold domains"/>
    <property type="match status" value="1"/>
</dbReference>
<evidence type="ECO:0000256" key="8">
    <source>
        <dbReference type="SAM" id="MobiDB-lite"/>
    </source>
</evidence>
<evidence type="ECO:0000256" key="7">
    <source>
        <dbReference type="RuleBase" id="RU362120"/>
    </source>
</evidence>
<gene>
    <name evidence="10" type="ORF">PCAL00307_LOCUS21258</name>
    <name evidence="11" type="ORF">PECAL_3P12190</name>
</gene>
<dbReference type="UniPathway" id="UPA00115">
    <property type="reaction ID" value="UER00408"/>
</dbReference>
<dbReference type="EC" id="1.1.1.49" evidence="7"/>
<dbReference type="Pfam" id="PF00479">
    <property type="entry name" value="G6PD_N"/>
    <property type="match status" value="1"/>
</dbReference>
<dbReference type="GO" id="GO:0009051">
    <property type="term" value="P:pentose-phosphate shunt, oxidative branch"/>
    <property type="evidence" value="ECO:0007669"/>
    <property type="project" value="TreeGrafter"/>
</dbReference>
<dbReference type="InterPro" id="IPR036291">
    <property type="entry name" value="NAD(P)-bd_dom_sf"/>
</dbReference>
<feature type="domain" description="EF-hand" evidence="9">
    <location>
        <begin position="557"/>
        <end position="592"/>
    </location>
</feature>
<dbReference type="NCBIfam" id="TIGR00871">
    <property type="entry name" value="zwf"/>
    <property type="match status" value="1"/>
</dbReference>
<dbReference type="SUPFAM" id="SSF47473">
    <property type="entry name" value="EF-hand"/>
    <property type="match status" value="1"/>
</dbReference>
<dbReference type="EMBL" id="HBIW01024648">
    <property type="protein sequence ID" value="CAE0705808.1"/>
    <property type="molecule type" value="Transcribed_RNA"/>
</dbReference>
<dbReference type="AlphaFoldDB" id="A0A7S4EDI9"/>
<evidence type="ECO:0000313" key="11">
    <source>
        <dbReference type="EMBL" id="CAH0371286.1"/>
    </source>
</evidence>
<dbReference type="PROSITE" id="PS50222">
    <property type="entry name" value="EF_HAND_2"/>
    <property type="match status" value="1"/>
</dbReference>
<comment type="similarity">
    <text evidence="2 7">Belongs to the glucose-6-phosphate dehydrogenase family.</text>
</comment>
<evidence type="ECO:0000256" key="4">
    <source>
        <dbReference type="ARBA" id="ARBA00022857"/>
    </source>
</evidence>
<dbReference type="InterPro" id="IPR001282">
    <property type="entry name" value="G6P_DH"/>
</dbReference>
<feature type="region of interest" description="Disordered" evidence="8">
    <location>
        <begin position="1"/>
        <end position="45"/>
    </location>
</feature>
<evidence type="ECO:0000256" key="2">
    <source>
        <dbReference type="ARBA" id="ARBA00009975"/>
    </source>
</evidence>
<dbReference type="GO" id="GO:0006006">
    <property type="term" value="P:glucose metabolic process"/>
    <property type="evidence" value="ECO:0007669"/>
    <property type="project" value="UniProtKB-KW"/>
</dbReference>
<accession>A0A7S4EDI9</accession>
<name>A0A7S4EDI9_9STRA</name>
<proteinExistence type="inferred from homology"/>
<dbReference type="Pfam" id="PF02781">
    <property type="entry name" value="G6PD_C"/>
    <property type="match status" value="1"/>
</dbReference>
<evidence type="ECO:0000313" key="12">
    <source>
        <dbReference type="Proteomes" id="UP000789595"/>
    </source>
</evidence>